<dbReference type="Proteomes" id="UP001203665">
    <property type="component" value="Unassembled WGS sequence"/>
</dbReference>
<dbReference type="RefSeq" id="WP_251604271.1">
    <property type="nucleotide sequence ID" value="NZ_JAMQJY010000001.1"/>
</dbReference>
<organism evidence="1 2">
    <name type="scientific">Alkalicoccobacillus plakortidis</name>
    <dbReference type="NCBI Taxonomy" id="444060"/>
    <lineage>
        <taxon>Bacteria</taxon>
        <taxon>Bacillati</taxon>
        <taxon>Bacillota</taxon>
        <taxon>Bacilli</taxon>
        <taxon>Bacillales</taxon>
        <taxon>Bacillaceae</taxon>
        <taxon>Alkalicoccobacillus</taxon>
    </lineage>
</organism>
<gene>
    <name evidence="1" type="ORF">NDM98_02400</name>
</gene>
<proteinExistence type="predicted"/>
<comment type="caution">
    <text evidence="1">The sequence shown here is derived from an EMBL/GenBank/DDBJ whole genome shotgun (WGS) entry which is preliminary data.</text>
</comment>
<sequence>MSDQLTNGHNQSNITAKVAASIAHITYENNMKSGVYHIEQLFELVEGTKSKLTIKMKEDQSMYTFKL</sequence>
<accession>A0ABT0XF96</accession>
<evidence type="ECO:0000313" key="2">
    <source>
        <dbReference type="Proteomes" id="UP001203665"/>
    </source>
</evidence>
<name>A0ABT0XF96_9BACI</name>
<keyword evidence="2" id="KW-1185">Reference proteome</keyword>
<evidence type="ECO:0000313" key="1">
    <source>
        <dbReference type="EMBL" id="MCM2674475.1"/>
    </source>
</evidence>
<dbReference type="EMBL" id="JAMQJY010000001">
    <property type="protein sequence ID" value="MCM2674475.1"/>
    <property type="molecule type" value="Genomic_DNA"/>
</dbReference>
<protein>
    <submittedName>
        <fullName evidence="1">Uncharacterized protein</fullName>
    </submittedName>
</protein>
<reference evidence="1" key="1">
    <citation type="submission" date="2022-06" db="EMBL/GenBank/DDBJ databases">
        <title>Alkalicoccobacillus porphyridii sp. nov., isolated from a marine red alga, Porphyridium purpureum and reclassification of Shouchella plakortidis and Shouchella gibsonii as Alkalicoccobacillus plakortidis comb. nov. and Alkalicoccobacillus gibsonii comb. nov.</title>
        <authorList>
            <person name="Kim K.H."/>
            <person name="Lee J.K."/>
            <person name="Han D.M."/>
            <person name="Baek J.H."/>
            <person name="Jeon C.O."/>
        </authorList>
    </citation>
    <scope>NUCLEOTIDE SEQUENCE</scope>
    <source>
        <strain evidence="1">DSM 19153</strain>
    </source>
</reference>